<keyword evidence="5" id="KW-0572">Peptidoglycan-anchor</keyword>
<protein>
    <submittedName>
        <fullName evidence="9">LPXTG cell wall anchor domain-containing protein</fullName>
    </submittedName>
</protein>
<accession>A0A7X1DFI4</accession>
<keyword evidence="3" id="KW-0964">Secreted</keyword>
<comment type="caution">
    <text evidence="9">The sequence shown here is derived from an EMBL/GenBank/DDBJ whole genome shotgun (WGS) entry which is preliminary data.</text>
</comment>
<dbReference type="InterPro" id="IPR019931">
    <property type="entry name" value="LPXTG_anchor"/>
</dbReference>
<dbReference type="PROSITE" id="PS50847">
    <property type="entry name" value="GRAM_POS_ANCHORING"/>
    <property type="match status" value="1"/>
</dbReference>
<feature type="compositionally biased region" description="Polar residues" evidence="6">
    <location>
        <begin position="661"/>
        <end position="672"/>
    </location>
</feature>
<evidence type="ECO:0000259" key="8">
    <source>
        <dbReference type="PROSITE" id="PS50847"/>
    </source>
</evidence>
<evidence type="ECO:0000313" key="9">
    <source>
        <dbReference type="EMBL" id="MBC2288798.1"/>
    </source>
</evidence>
<feature type="region of interest" description="Disordered" evidence="6">
    <location>
        <begin position="875"/>
        <end position="908"/>
    </location>
</feature>
<feature type="compositionally biased region" description="Gly residues" evidence="6">
    <location>
        <begin position="699"/>
        <end position="711"/>
    </location>
</feature>
<feature type="domain" description="Gram-positive cocci surface proteins LPxTG" evidence="8">
    <location>
        <begin position="902"/>
        <end position="932"/>
    </location>
</feature>
<feature type="region of interest" description="Disordered" evidence="6">
    <location>
        <begin position="565"/>
        <end position="755"/>
    </location>
</feature>
<dbReference type="AlphaFoldDB" id="A0A7X1DFI4"/>
<evidence type="ECO:0000256" key="7">
    <source>
        <dbReference type="SAM" id="Phobius"/>
    </source>
</evidence>
<dbReference type="Proteomes" id="UP000558070">
    <property type="component" value="Unassembled WGS sequence"/>
</dbReference>
<keyword evidence="2" id="KW-0134">Cell wall</keyword>
<comment type="subcellular location">
    <subcellularLocation>
        <location evidence="1">Secreted</location>
        <location evidence="1">Cell wall</location>
        <topology evidence="1">Peptidoglycan-anchor</topology>
    </subcellularLocation>
</comment>
<feature type="transmembrane region" description="Helical" evidence="7">
    <location>
        <begin position="911"/>
        <end position="929"/>
    </location>
</feature>
<organism evidence="9 10">
    <name type="scientific">Listeria farberi</name>
    <dbReference type="NCBI Taxonomy" id="2713500"/>
    <lineage>
        <taxon>Bacteria</taxon>
        <taxon>Bacillati</taxon>
        <taxon>Bacillota</taxon>
        <taxon>Bacilli</taxon>
        <taxon>Bacillales</taxon>
        <taxon>Listeriaceae</taxon>
        <taxon>Listeria</taxon>
    </lineage>
</organism>
<evidence type="ECO:0000256" key="1">
    <source>
        <dbReference type="ARBA" id="ARBA00004168"/>
    </source>
</evidence>
<proteinExistence type="predicted"/>
<keyword evidence="7" id="KW-1133">Transmembrane helix</keyword>
<evidence type="ECO:0000256" key="6">
    <source>
        <dbReference type="SAM" id="MobiDB-lite"/>
    </source>
</evidence>
<evidence type="ECO:0000313" key="10">
    <source>
        <dbReference type="Proteomes" id="UP000558070"/>
    </source>
</evidence>
<evidence type="ECO:0000256" key="3">
    <source>
        <dbReference type="ARBA" id="ARBA00022525"/>
    </source>
</evidence>
<keyword evidence="7" id="KW-0812">Transmembrane</keyword>
<dbReference type="EMBL" id="JAARZO010000007">
    <property type="protein sequence ID" value="MBC2288798.1"/>
    <property type="molecule type" value="Genomic_DNA"/>
</dbReference>
<sequence>MKKVMRREKIVYKALVSFISALLLFFSLNAHVFANVNTVTVYVGDVLVWNGANTGNVPGISITGSGSDLDINVSGGTTYKGLSVSGGASSDTIHINILSGSATFQGDNNSLPPGAPANGSGGRAGIYVNSSATLVISGGELKAIGVTGNDGTGHAGITTNGSMTINNTNVTATGANSTNNSPGGNGIETLGDFIVAQNGQPTINVTGGTSQQSDGGNGIFSMGKIDVKLGVVNARGNTGVNGGNGVVAADYPSGSASAPQDAVIVENSATLNAFGGTGTTGIGGDGVLTSKSIDITSGGNIAGTGGNGATEGGVGLAAASSLGSGYPANTNVNDSIHSDNGGNIHGTGGDATSSGMGGIGIATNVIANTGGAEILGEGGNGAGSGNGGDGIQAMSGDSNVITGANLSGVGGDGGVNGNGGDGIQTDQSLSVSNGARVTGAGGEGNGAGIGGTGIQVGKDITATGGAAVTGTGGNNQGTGASGIGIKVAGTIQSNNSQISGTGGSGSATNAGDGINIDNIQGTSPALSSQNGSVIKGIGGKGGAASGNGGNGITIGNAQISLIENGDSTITGTGGDGGSSNTTSGSGGSGIDVGSIDNTDNGTITGNGGNAGNSDQTNSGDGGDGIHSGGDINNSDGSNITGNGGNGKDGGDGIHSDGNIDNGGTSTNDAGTITGQGGESPNAGGNGIDSDGDITLGTGSASGTGGNTGGTGIHMDGDGTVTGGNNTASGSPAIDSGTGIHVSDGTTSTKGDTKTPSLIIDGGSYGEVPSGSNVFNLPPKNAKGEALKQITIILEGNSTPGKKVILTLINADGSIYPYNASHLVIGKDGKLHIWLPKGAVIKNISSNGIKYPGKYVVTSKNNQEAYFKLKGNDIKVTPGKPSKEDPKEHKVIPTDTNSKDGRLPRTGDKGSAVPTMIGSLLFLLGSYYIVRKK</sequence>
<keyword evidence="7" id="KW-0472">Membrane</keyword>
<feature type="compositionally biased region" description="Low complexity" evidence="6">
    <location>
        <begin position="591"/>
        <end position="603"/>
    </location>
</feature>
<gene>
    <name evidence="9" type="ORF">HCB47_14360</name>
</gene>
<keyword evidence="4" id="KW-0732">Signal</keyword>
<feature type="compositionally biased region" description="Basic and acidic residues" evidence="6">
    <location>
        <begin position="880"/>
        <end position="907"/>
    </location>
</feature>
<evidence type="ECO:0000256" key="4">
    <source>
        <dbReference type="ARBA" id="ARBA00022729"/>
    </source>
</evidence>
<name>A0A7X1DFI4_9LIST</name>
<evidence type="ECO:0000256" key="5">
    <source>
        <dbReference type="ARBA" id="ARBA00023088"/>
    </source>
</evidence>
<reference evidence="9 10" key="1">
    <citation type="submission" date="2020-03" db="EMBL/GenBank/DDBJ databases">
        <title>Soil Listeria distribution.</title>
        <authorList>
            <person name="Liao J."/>
            <person name="Wiedmann M."/>
        </authorList>
    </citation>
    <scope>NUCLEOTIDE SEQUENCE [LARGE SCALE GENOMIC DNA]</scope>
    <source>
        <strain evidence="9 10">FSL L7-0072</strain>
    </source>
</reference>
<evidence type="ECO:0000256" key="2">
    <source>
        <dbReference type="ARBA" id="ARBA00022512"/>
    </source>
</evidence>
<dbReference type="NCBIfam" id="TIGR01167">
    <property type="entry name" value="LPXTG_anchor"/>
    <property type="match status" value="1"/>
</dbReference>